<proteinExistence type="predicted"/>
<dbReference type="InterPro" id="IPR006645">
    <property type="entry name" value="NGN-like_dom"/>
</dbReference>
<dbReference type="InterPro" id="IPR036735">
    <property type="entry name" value="NGN_dom_sf"/>
</dbReference>
<keyword evidence="1" id="KW-0804">Transcription</keyword>
<dbReference type="Proteomes" id="UP001320715">
    <property type="component" value="Unassembled WGS sequence"/>
</dbReference>
<dbReference type="Pfam" id="PF02357">
    <property type="entry name" value="NusG"/>
    <property type="match status" value="1"/>
</dbReference>
<dbReference type="RefSeq" id="WP_252914731.1">
    <property type="nucleotide sequence ID" value="NZ_JAAAML010000001.1"/>
</dbReference>
<dbReference type="SUPFAM" id="SSF82679">
    <property type="entry name" value="N-utilization substance G protein NusG, N-terminal domain"/>
    <property type="match status" value="1"/>
</dbReference>
<reference evidence="3 4" key="1">
    <citation type="submission" date="2020-01" db="EMBL/GenBank/DDBJ databases">
        <title>Genomes of bacteria type strains.</title>
        <authorList>
            <person name="Chen J."/>
            <person name="Zhu S."/>
            <person name="Yang J."/>
        </authorList>
    </citation>
    <scope>NUCLEOTIDE SEQUENCE [LARGE SCALE GENOMIC DNA]</scope>
    <source>
        <strain evidence="3 4">DSM 16655</strain>
    </source>
</reference>
<evidence type="ECO:0000256" key="1">
    <source>
        <dbReference type="ARBA" id="ARBA00023163"/>
    </source>
</evidence>
<protein>
    <recommendedName>
        <fullName evidence="2">NusG-like N-terminal domain-containing protein</fullName>
    </recommendedName>
</protein>
<gene>
    <name evidence="3" type="ORF">GTW23_04100</name>
</gene>
<evidence type="ECO:0000313" key="4">
    <source>
        <dbReference type="Proteomes" id="UP001320715"/>
    </source>
</evidence>
<comment type="caution">
    <text evidence="3">The sequence shown here is derived from an EMBL/GenBank/DDBJ whole genome shotgun (WGS) entry which is preliminary data.</text>
</comment>
<organism evidence="3 4">
    <name type="scientific">Hoeflea alexandrii</name>
    <dbReference type="NCBI Taxonomy" id="288436"/>
    <lineage>
        <taxon>Bacteria</taxon>
        <taxon>Pseudomonadati</taxon>
        <taxon>Pseudomonadota</taxon>
        <taxon>Alphaproteobacteria</taxon>
        <taxon>Hyphomicrobiales</taxon>
        <taxon>Rhizobiaceae</taxon>
        <taxon>Hoeflea</taxon>
    </lineage>
</organism>
<accession>A0ABT1CME5</accession>
<feature type="domain" description="NusG-like N-terminal" evidence="2">
    <location>
        <begin position="43"/>
        <end position="127"/>
    </location>
</feature>
<name>A0ABT1CME5_9HYPH</name>
<evidence type="ECO:0000259" key="2">
    <source>
        <dbReference type="Pfam" id="PF02357"/>
    </source>
</evidence>
<dbReference type="EMBL" id="JAAAML010000001">
    <property type="protein sequence ID" value="MCO6407347.1"/>
    <property type="molecule type" value="Genomic_DNA"/>
</dbReference>
<dbReference type="Gene3D" id="3.30.70.940">
    <property type="entry name" value="NusG, N-terminal domain"/>
    <property type="match status" value="1"/>
</dbReference>
<keyword evidence="4" id="KW-1185">Reference proteome</keyword>
<sequence>MEHTDHSWYAVRISGQATRVSHRRIIFTGPKGGSHQYLVPDINQKTNIEVELEHQGIEYFLPMSISEAPHRRKRNVMVTRRAPLLPGYVFVQHVPDWQRLEDAEGVVGVLKCGLDNVRIPSRDIHDLRMIEWQAFCDYLDPPEDREKRAVHDRFVEGARYMISHKTYGQIPVTILSITNRNRVKAIADKLGRIDFLPADIDEVNEAA</sequence>
<evidence type="ECO:0000313" key="3">
    <source>
        <dbReference type="EMBL" id="MCO6407347.1"/>
    </source>
</evidence>